<gene>
    <name evidence="4" type="primary">ENDOD1</name>
    <name evidence="4" type="ORF">AMEX_G25232</name>
</gene>
<proteinExistence type="predicted"/>
<organism evidence="4 5">
    <name type="scientific">Astyanax mexicanus</name>
    <name type="common">Blind cave fish</name>
    <name type="synonym">Astyanax fasciatus mexicanus</name>
    <dbReference type="NCBI Taxonomy" id="7994"/>
    <lineage>
        <taxon>Eukaryota</taxon>
        <taxon>Metazoa</taxon>
        <taxon>Chordata</taxon>
        <taxon>Craniata</taxon>
        <taxon>Vertebrata</taxon>
        <taxon>Euteleostomi</taxon>
        <taxon>Actinopterygii</taxon>
        <taxon>Neopterygii</taxon>
        <taxon>Teleostei</taxon>
        <taxon>Ostariophysi</taxon>
        <taxon>Characiformes</taxon>
        <taxon>Characoidei</taxon>
        <taxon>Acestrorhamphidae</taxon>
        <taxon>Acestrorhamphinae</taxon>
        <taxon>Astyanax</taxon>
    </lineage>
</organism>
<evidence type="ECO:0000259" key="2">
    <source>
        <dbReference type="SMART" id="SM00477"/>
    </source>
</evidence>
<comment type="caution">
    <text evidence="4">The sequence shown here is derived from an EMBL/GenBank/DDBJ whole genome shotgun (WGS) entry which is preliminary data.</text>
</comment>
<sequence>MKLFAVLLLLGMFSLSVAEVVDSFKDTCPQFFIRDKKNRAVPPTVTSRPKYRQICQFYKGDYRFATLYDTKFKIPVYSAYTYSFTESGDIKGPWDWKIEPQLDDPNKGEDMKTEEEEKELGYRFQAQKKDYENTSYTMGHVFPRSYARSDPHKESTFTLTNAAPQTEDSNKQWVEKVEEEMLKKIKGNCDRNSFVYIVSGVVPGDKKWLPITREVGGETIDHGVNIPSHFWTAYSCKSKKKRSENVSNAYIAEQITPLFPENLTVDNLNKRLRSLYEDDQFSVFGKIKQKQDKGKFNDEL</sequence>
<protein>
    <submittedName>
        <fullName evidence="4">Endonuclease domain-containing 1 protein-like</fullName>
    </submittedName>
</protein>
<dbReference type="GO" id="GO:0003676">
    <property type="term" value="F:nucleic acid binding"/>
    <property type="evidence" value="ECO:0007669"/>
    <property type="project" value="InterPro"/>
</dbReference>
<accession>A0A8T2KSM0</accession>
<dbReference type="GO" id="GO:0004519">
    <property type="term" value="F:endonuclease activity"/>
    <property type="evidence" value="ECO:0007669"/>
    <property type="project" value="UniProtKB-KW"/>
</dbReference>
<keyword evidence="4" id="KW-0378">Hydrolase</keyword>
<feature type="chain" id="PRO_5035901736" evidence="1">
    <location>
        <begin position="19"/>
        <end position="300"/>
    </location>
</feature>
<evidence type="ECO:0000259" key="3">
    <source>
        <dbReference type="SMART" id="SM00892"/>
    </source>
</evidence>
<dbReference type="GO" id="GO:0016787">
    <property type="term" value="F:hydrolase activity"/>
    <property type="evidence" value="ECO:0007669"/>
    <property type="project" value="InterPro"/>
</dbReference>
<keyword evidence="4" id="KW-0540">Nuclease</keyword>
<dbReference type="SMART" id="SM00892">
    <property type="entry name" value="Endonuclease_NS"/>
    <property type="match status" value="1"/>
</dbReference>
<dbReference type="SUPFAM" id="SSF54060">
    <property type="entry name" value="His-Me finger endonucleases"/>
    <property type="match status" value="1"/>
</dbReference>
<name>A0A8T2KSM0_ASTMX</name>
<dbReference type="Pfam" id="PF01223">
    <property type="entry name" value="Endonuclease_NS"/>
    <property type="match status" value="1"/>
</dbReference>
<dbReference type="InterPro" id="IPR044929">
    <property type="entry name" value="DNA/RNA_non-sp_Endonuclease_sf"/>
</dbReference>
<dbReference type="InterPro" id="IPR001604">
    <property type="entry name" value="Endo_G_ENPP1-like_dom"/>
</dbReference>
<dbReference type="InterPro" id="IPR020821">
    <property type="entry name" value="ENPP1-3/EXOG-like_nuc-like"/>
</dbReference>
<dbReference type="InterPro" id="IPR044925">
    <property type="entry name" value="His-Me_finger_sf"/>
</dbReference>
<dbReference type="Proteomes" id="UP000752171">
    <property type="component" value="Unassembled WGS sequence"/>
</dbReference>
<evidence type="ECO:0000256" key="1">
    <source>
        <dbReference type="SAM" id="SignalP"/>
    </source>
</evidence>
<dbReference type="InterPro" id="IPR039015">
    <property type="entry name" value="ENDOD1"/>
</dbReference>
<dbReference type="AlphaFoldDB" id="A0A8T2KSM0"/>
<dbReference type="GO" id="GO:0046872">
    <property type="term" value="F:metal ion binding"/>
    <property type="evidence" value="ECO:0007669"/>
    <property type="project" value="InterPro"/>
</dbReference>
<dbReference type="PANTHER" id="PTHR21472">
    <property type="entry name" value="ENDONUCLEASE DOMAIN-CONTAINING 1 PROTEIN ENDOD1"/>
    <property type="match status" value="1"/>
</dbReference>
<feature type="signal peptide" evidence="1">
    <location>
        <begin position="1"/>
        <end position="18"/>
    </location>
</feature>
<dbReference type="SMART" id="SM00477">
    <property type="entry name" value="NUC"/>
    <property type="match status" value="1"/>
</dbReference>
<dbReference type="PANTHER" id="PTHR21472:SF15">
    <property type="entry name" value="ENDONUCLEASE DOMAIN-CONTAINING 1 PROTEIN-RELATED"/>
    <property type="match status" value="1"/>
</dbReference>
<reference evidence="4 5" key="1">
    <citation type="submission" date="2021-07" db="EMBL/GenBank/DDBJ databases">
        <authorList>
            <person name="Imarazene B."/>
            <person name="Zahm M."/>
            <person name="Klopp C."/>
            <person name="Cabau C."/>
            <person name="Beille S."/>
            <person name="Jouanno E."/>
            <person name="Castinel A."/>
            <person name="Lluch J."/>
            <person name="Gil L."/>
            <person name="Kuchtly C."/>
            <person name="Lopez Roques C."/>
            <person name="Donnadieu C."/>
            <person name="Parrinello H."/>
            <person name="Journot L."/>
            <person name="Du K."/>
            <person name="Schartl M."/>
            <person name="Retaux S."/>
            <person name="Guiguen Y."/>
        </authorList>
    </citation>
    <scope>NUCLEOTIDE SEQUENCE [LARGE SCALE GENOMIC DNA]</scope>
    <source>
        <strain evidence="4">Pach_M1</strain>
        <tissue evidence="4">Testis</tissue>
    </source>
</reference>
<keyword evidence="1" id="KW-0732">Signal</keyword>
<dbReference type="Gene3D" id="3.40.570.10">
    <property type="entry name" value="Extracellular Endonuclease, subunit A"/>
    <property type="match status" value="1"/>
</dbReference>
<feature type="domain" description="DNA/RNA non-specific endonuclease/pyrophosphatase/phosphodiesterase" evidence="3">
    <location>
        <begin position="60"/>
        <end position="290"/>
    </location>
</feature>
<keyword evidence="4" id="KW-0255">Endonuclease</keyword>
<evidence type="ECO:0000313" key="5">
    <source>
        <dbReference type="Proteomes" id="UP000752171"/>
    </source>
</evidence>
<dbReference type="EMBL" id="JAICCE010000022">
    <property type="protein sequence ID" value="KAG9261647.1"/>
    <property type="molecule type" value="Genomic_DNA"/>
</dbReference>
<evidence type="ECO:0000313" key="4">
    <source>
        <dbReference type="EMBL" id="KAG9261647.1"/>
    </source>
</evidence>
<feature type="domain" description="ENPP1-3/EXOG-like endonuclease/phosphodiesterase" evidence="2">
    <location>
        <begin position="61"/>
        <end position="290"/>
    </location>
</feature>